<dbReference type="EC" id="2.3.2.27" evidence="11"/>
<comment type="domain">
    <text evidence="11">The RING-type zinc finger domain is responsible for E3 ligase activity.</text>
</comment>
<keyword evidence="9" id="KW-0472">Membrane</keyword>
<dbReference type="GO" id="GO:0006511">
    <property type="term" value="P:ubiquitin-dependent protein catabolic process"/>
    <property type="evidence" value="ECO:0007669"/>
    <property type="project" value="UniProtKB-UniRule"/>
</dbReference>
<evidence type="ECO:0000313" key="13">
    <source>
        <dbReference type="EMBL" id="RVX09365.1"/>
    </source>
</evidence>
<evidence type="ECO:0000256" key="5">
    <source>
        <dbReference type="ARBA" id="ARBA00022723"/>
    </source>
</evidence>
<comment type="subcellular location">
    <subcellularLocation>
        <location evidence="2">Endomembrane system</location>
    </subcellularLocation>
    <subcellularLocation>
        <location evidence="11">Endoplasmic reticulum membrane</location>
        <topology evidence="11">Single-pass type IV membrane protein</topology>
    </subcellularLocation>
</comment>
<dbReference type="Gene3D" id="3.30.40.10">
    <property type="entry name" value="Zinc/RING finger domain, C3HC4 (zinc finger)"/>
    <property type="match status" value="1"/>
</dbReference>
<dbReference type="InterPro" id="IPR013083">
    <property type="entry name" value="Znf_RING/FYVE/PHD"/>
</dbReference>
<evidence type="ECO:0000313" key="14">
    <source>
        <dbReference type="Proteomes" id="UP000288805"/>
    </source>
</evidence>
<dbReference type="GO" id="GO:0061630">
    <property type="term" value="F:ubiquitin protein ligase activity"/>
    <property type="evidence" value="ECO:0007669"/>
    <property type="project" value="UniProtKB-UniRule"/>
</dbReference>
<dbReference type="GO" id="GO:0005789">
    <property type="term" value="C:endoplasmic reticulum membrane"/>
    <property type="evidence" value="ECO:0007669"/>
    <property type="project" value="UniProtKB-SubCell"/>
</dbReference>
<keyword evidence="8 11" id="KW-0862">Zinc</keyword>
<evidence type="ECO:0000256" key="1">
    <source>
        <dbReference type="ARBA" id="ARBA00000900"/>
    </source>
</evidence>
<dbReference type="SMART" id="SM00184">
    <property type="entry name" value="RING"/>
    <property type="match status" value="1"/>
</dbReference>
<dbReference type="OrthoDB" id="6270329at2759"/>
<evidence type="ECO:0000259" key="12">
    <source>
        <dbReference type="PROSITE" id="PS50089"/>
    </source>
</evidence>
<sequence length="319" mass="35550">MIVELGILTLTFACFCRFWLLGKTPLKKDQKAMEQYFQEAMPQNDLNKEDGSSMENWKPVSAADNGSDKNSYGGFDCNICLDFVQDPVVTLCGHLFCWPCIYKWLHFQSISTENPDQKHPQCPVCKAEVSDTTLIPLYGRGQATKPSNAKAPHPDIFIPRRPSGPACGVDAPLTPTTTANPQPSRQLYYRNYRHHSQPYHPHPSSYAESPILSPGGMTTTSTYHPSWECLEKWSMQGHRKNCCADPIMALYQYGMTVRIKAITMAKQMSINFTFTGLVMGGEVVAVGAARRGGETSRKRESSTFVSLKFLLRPPAKGLG</sequence>
<keyword evidence="6 10" id="KW-0863">Zinc-finger</keyword>
<feature type="domain" description="RING-type" evidence="12">
    <location>
        <begin position="77"/>
        <end position="126"/>
    </location>
</feature>
<dbReference type="PANTHER" id="PTHR12313">
    <property type="entry name" value="E3 UBIQUITIN-PROTEIN LIGASE RNF5-RELATED"/>
    <property type="match status" value="1"/>
</dbReference>
<dbReference type="InterPro" id="IPR001841">
    <property type="entry name" value="Znf_RING"/>
</dbReference>
<name>A0A438JK84_VITVI</name>
<dbReference type="SUPFAM" id="SSF57850">
    <property type="entry name" value="RING/U-box"/>
    <property type="match status" value="1"/>
</dbReference>
<dbReference type="FunFam" id="3.30.40.10:FF:000842">
    <property type="entry name" value="E3 ubiquitin-protein ligase RMA1H1"/>
    <property type="match status" value="1"/>
</dbReference>
<dbReference type="EMBL" id="QGNW01000038">
    <property type="protein sequence ID" value="RVX09365.1"/>
    <property type="molecule type" value="Genomic_DNA"/>
</dbReference>
<protein>
    <recommendedName>
        <fullName evidence="11">E3 ubiquitin-protein ligase RMA</fullName>
        <ecNumber evidence="11">2.3.2.27</ecNumber>
    </recommendedName>
    <alternativeName>
        <fullName evidence="11">Protein RING membrane-anchor</fullName>
    </alternativeName>
    <alternativeName>
        <fullName evidence="11">RING-type E3 ubiquitin transferase RMA</fullName>
    </alternativeName>
</protein>
<reference evidence="13 14" key="1">
    <citation type="journal article" date="2018" name="PLoS Genet.">
        <title>Population sequencing reveals clonal diversity and ancestral inbreeding in the grapevine cultivar Chardonnay.</title>
        <authorList>
            <person name="Roach M.J."/>
            <person name="Johnson D.L."/>
            <person name="Bohlmann J."/>
            <person name="van Vuuren H.J."/>
            <person name="Jones S.J."/>
            <person name="Pretorius I.S."/>
            <person name="Schmidt S.A."/>
            <person name="Borneman A.R."/>
        </authorList>
    </citation>
    <scope>NUCLEOTIDE SEQUENCE [LARGE SCALE GENOMIC DNA]</scope>
    <source>
        <strain evidence="14">cv. Chardonnay</strain>
        <tissue evidence="13">Leaf</tissue>
    </source>
</reference>
<evidence type="ECO:0000256" key="4">
    <source>
        <dbReference type="ARBA" id="ARBA00022679"/>
    </source>
</evidence>
<dbReference type="Pfam" id="PF00097">
    <property type="entry name" value="zf-C3HC4"/>
    <property type="match status" value="1"/>
</dbReference>
<keyword evidence="5 11" id="KW-0479">Metal-binding</keyword>
<evidence type="ECO:0000256" key="9">
    <source>
        <dbReference type="ARBA" id="ARBA00023136"/>
    </source>
</evidence>
<gene>
    <name evidence="13" type="primary">RMA1H1_2</name>
    <name evidence="13" type="ORF">CK203_015239</name>
</gene>
<comment type="pathway">
    <text evidence="3 11">Protein modification; protein ubiquitination.</text>
</comment>
<dbReference type="InterPro" id="IPR017907">
    <property type="entry name" value="Znf_RING_CS"/>
</dbReference>
<comment type="catalytic activity">
    <reaction evidence="1 11">
        <text>S-ubiquitinyl-[E2 ubiquitin-conjugating enzyme]-L-cysteine + [acceptor protein]-L-lysine = [E2 ubiquitin-conjugating enzyme]-L-cysteine + N(6)-ubiquitinyl-[acceptor protein]-L-lysine.</text>
        <dbReference type="EC" id="2.3.2.27"/>
    </reaction>
</comment>
<dbReference type="InterPro" id="IPR045103">
    <property type="entry name" value="RNF5/RNF185-like"/>
</dbReference>
<evidence type="ECO:0000256" key="2">
    <source>
        <dbReference type="ARBA" id="ARBA00004308"/>
    </source>
</evidence>
<dbReference type="PROSITE" id="PS00518">
    <property type="entry name" value="ZF_RING_1"/>
    <property type="match status" value="1"/>
</dbReference>
<keyword evidence="11" id="KW-0256">Endoplasmic reticulum</keyword>
<dbReference type="CDD" id="cd16745">
    <property type="entry name" value="RING-HC_AtRMA-like"/>
    <property type="match status" value="1"/>
</dbReference>
<evidence type="ECO:0000256" key="8">
    <source>
        <dbReference type="ARBA" id="ARBA00022833"/>
    </source>
</evidence>
<accession>A0A438JK84</accession>
<dbReference type="Proteomes" id="UP000288805">
    <property type="component" value="Unassembled WGS sequence"/>
</dbReference>
<dbReference type="PROSITE" id="PS50089">
    <property type="entry name" value="ZF_RING_2"/>
    <property type="match status" value="1"/>
</dbReference>
<evidence type="ECO:0000256" key="3">
    <source>
        <dbReference type="ARBA" id="ARBA00004906"/>
    </source>
</evidence>
<evidence type="ECO:0000256" key="6">
    <source>
        <dbReference type="ARBA" id="ARBA00022771"/>
    </source>
</evidence>
<comment type="caution">
    <text evidence="13">The sequence shown here is derived from an EMBL/GenBank/DDBJ whole genome shotgun (WGS) entry which is preliminary data.</text>
</comment>
<dbReference type="UniPathway" id="UPA00143"/>
<keyword evidence="7 11" id="KW-0833">Ubl conjugation pathway</keyword>
<evidence type="ECO:0000256" key="11">
    <source>
        <dbReference type="RuleBase" id="RU369090"/>
    </source>
</evidence>
<dbReference type="InterPro" id="IPR018957">
    <property type="entry name" value="Znf_C3HC4_RING-type"/>
</dbReference>
<dbReference type="AlphaFoldDB" id="A0A438JK84"/>
<keyword evidence="4 11" id="KW-0808">Transferase</keyword>
<dbReference type="GO" id="GO:0008270">
    <property type="term" value="F:zinc ion binding"/>
    <property type="evidence" value="ECO:0007669"/>
    <property type="project" value="UniProtKB-KW"/>
</dbReference>
<evidence type="ECO:0000256" key="7">
    <source>
        <dbReference type="ARBA" id="ARBA00022786"/>
    </source>
</evidence>
<proteinExistence type="predicted"/>
<organism evidence="13 14">
    <name type="scientific">Vitis vinifera</name>
    <name type="common">Grape</name>
    <dbReference type="NCBI Taxonomy" id="29760"/>
    <lineage>
        <taxon>Eukaryota</taxon>
        <taxon>Viridiplantae</taxon>
        <taxon>Streptophyta</taxon>
        <taxon>Embryophyta</taxon>
        <taxon>Tracheophyta</taxon>
        <taxon>Spermatophyta</taxon>
        <taxon>Magnoliopsida</taxon>
        <taxon>eudicotyledons</taxon>
        <taxon>Gunneridae</taxon>
        <taxon>Pentapetalae</taxon>
        <taxon>rosids</taxon>
        <taxon>Vitales</taxon>
        <taxon>Vitaceae</taxon>
        <taxon>Viteae</taxon>
        <taxon>Vitis</taxon>
    </lineage>
</organism>
<comment type="function">
    <text evidence="11">E3 ubiquitin-protein ligase.</text>
</comment>
<dbReference type="GO" id="GO:0016567">
    <property type="term" value="P:protein ubiquitination"/>
    <property type="evidence" value="ECO:0007669"/>
    <property type="project" value="UniProtKB-UniPathway"/>
</dbReference>
<evidence type="ECO:0000256" key="10">
    <source>
        <dbReference type="PROSITE-ProRule" id="PRU00175"/>
    </source>
</evidence>